<keyword evidence="4" id="KW-0808">Transferase</keyword>
<evidence type="ECO:0000259" key="8">
    <source>
        <dbReference type="SMART" id="SM00387"/>
    </source>
</evidence>
<evidence type="ECO:0000256" key="3">
    <source>
        <dbReference type="ARBA" id="ARBA00022553"/>
    </source>
</evidence>
<gene>
    <name evidence="9" type="ORF">GCM10010411_37760</name>
</gene>
<dbReference type="Pfam" id="PF08376">
    <property type="entry name" value="NIT"/>
    <property type="match status" value="1"/>
</dbReference>
<feature type="transmembrane region" description="Helical" evidence="7">
    <location>
        <begin position="40"/>
        <end position="58"/>
    </location>
</feature>
<feature type="domain" description="Histidine kinase/HSP90-like ATPase" evidence="8">
    <location>
        <begin position="545"/>
        <end position="655"/>
    </location>
</feature>
<sequence length="926" mass="99465">MGTKSNRRPPTPPGAAARKKAPDDAAGGGRRRGLPIRLRITVLLLVPLMSLVALWGFAANLTLGAAFDKYDFSTTYDKVGLPGLFLVNQLQQERSLSVVAVSTRKPADRQKLGAQRARASAVQAAFRKSAFSPEATDAAKPETEQRLAEAMKALDRLPALRAKVDTGQIGTLELIDAYGGVLDRVILVFSGLVIVNDLDIFEQGRALISVGNARAYMLRQDALISAALAKGGRLSDAEHLAFAEWAAIGRREFQVGLVDMNDDLKRPLQQLAATPNFQRYRAIETAVVNGRGDRLPPEIAEWQATIAPLSQAWEQKVTQASLTLNDLAKPIGERVVRRLVLVGGFGLLAVVASVLLSVFAARSLSRELRGLQRAALRLAEDRIPSVVARLRRGEEVDVEAEAPPLIIGKTREVCRVGDAFTRVQHTAIETAVRESYLREGISRVFLNVAWRSQSLLHRQLRMLDEMERRATDPDVMADLFRLDHLTTRMRRHAEGLVILSGASPGRGWSRPVPVEDVMRAAIAEVEDYTRVEVVVLSAEAALIGEAVADVVHLLAELIENATVFSPAPTEVLVRGEMGANGFAVDIIDRGIGLDQAELNALNLRLSRAPEFDLAVTDRLGLFVVARLAGRHGIRVALQPSVYGGVTAVVLVPRELMVDIDRPEDEREPGATATVPADGVPVPRQAAETTANGSGHTEGNGQRQALLRSKAMLNAPTPFDVPASPVQGTGPDAPPSFGTPTPPTGPAPSTPSASSTPPRSPARPAPPVPPRSSGSPAPPEVPTWASDTSAWGTEPPAWSAADTPTWGTEAPVWAAEPADRQTSFTSPVSFGEPMAAPHAPHAPYAQPASGSRAPLPRRTRRASLAPQLRDDEQSTGYQPDDALVAWEERSAEASRDLFAELQAGWMRGRDEDEGPSDHPEGRGGPTS</sequence>
<comment type="catalytic activity">
    <reaction evidence="1">
        <text>ATP + protein L-histidine = ADP + protein N-phospho-L-histidine.</text>
        <dbReference type="EC" id="2.7.13.3"/>
    </reaction>
</comment>
<keyword evidence="5" id="KW-0418">Kinase</keyword>
<dbReference type="InterPro" id="IPR013587">
    <property type="entry name" value="Nitrate/nitrite_sensing"/>
</dbReference>
<reference evidence="9 10" key="1">
    <citation type="journal article" date="2019" name="Int. J. Syst. Evol. Microbiol.">
        <title>The Global Catalogue of Microorganisms (GCM) 10K type strain sequencing project: providing services to taxonomists for standard genome sequencing and annotation.</title>
        <authorList>
            <consortium name="The Broad Institute Genomics Platform"/>
            <consortium name="The Broad Institute Genome Sequencing Center for Infectious Disease"/>
            <person name="Wu L."/>
            <person name="Ma J."/>
        </authorList>
    </citation>
    <scope>NUCLEOTIDE SEQUENCE [LARGE SCALE GENOMIC DNA]</scope>
    <source>
        <strain evidence="9 10">JCM 6833</strain>
    </source>
</reference>
<feature type="compositionally biased region" description="Basic and acidic residues" evidence="6">
    <location>
        <begin position="906"/>
        <end position="920"/>
    </location>
</feature>
<dbReference type="PANTHER" id="PTHR45436:SF5">
    <property type="entry name" value="SENSOR HISTIDINE KINASE TRCS"/>
    <property type="match status" value="1"/>
</dbReference>
<evidence type="ECO:0000313" key="9">
    <source>
        <dbReference type="EMBL" id="GAA2600530.1"/>
    </source>
</evidence>
<feature type="compositionally biased region" description="Polar residues" evidence="6">
    <location>
        <begin position="686"/>
        <end position="702"/>
    </location>
</feature>
<dbReference type="Gene3D" id="3.30.565.10">
    <property type="entry name" value="Histidine kinase-like ATPase, C-terminal domain"/>
    <property type="match status" value="1"/>
</dbReference>
<protein>
    <recommendedName>
        <fullName evidence="2">histidine kinase</fullName>
        <ecNumber evidence="2">2.7.13.3</ecNumber>
    </recommendedName>
</protein>
<feature type="region of interest" description="Disordered" evidence="6">
    <location>
        <begin position="1"/>
        <end position="30"/>
    </location>
</feature>
<keyword evidence="10" id="KW-1185">Reference proteome</keyword>
<feature type="region of interest" description="Disordered" evidence="6">
    <location>
        <begin position="660"/>
        <end position="702"/>
    </location>
</feature>
<evidence type="ECO:0000256" key="7">
    <source>
        <dbReference type="SAM" id="Phobius"/>
    </source>
</evidence>
<keyword evidence="7" id="KW-0472">Membrane</keyword>
<dbReference type="PANTHER" id="PTHR45436">
    <property type="entry name" value="SENSOR HISTIDINE KINASE YKOH"/>
    <property type="match status" value="1"/>
</dbReference>
<keyword evidence="3" id="KW-0597">Phosphoprotein</keyword>
<dbReference type="EMBL" id="BAAATD010000004">
    <property type="protein sequence ID" value="GAA2600530.1"/>
    <property type="molecule type" value="Genomic_DNA"/>
</dbReference>
<organism evidence="9 10">
    <name type="scientific">Actinomadura fulvescens</name>
    <dbReference type="NCBI Taxonomy" id="46160"/>
    <lineage>
        <taxon>Bacteria</taxon>
        <taxon>Bacillati</taxon>
        <taxon>Actinomycetota</taxon>
        <taxon>Actinomycetes</taxon>
        <taxon>Streptosporangiales</taxon>
        <taxon>Thermomonosporaceae</taxon>
        <taxon>Actinomadura</taxon>
    </lineage>
</organism>
<comment type="caution">
    <text evidence="9">The sequence shown here is derived from an EMBL/GenBank/DDBJ whole genome shotgun (WGS) entry which is preliminary data.</text>
</comment>
<dbReference type="InterPro" id="IPR003594">
    <property type="entry name" value="HATPase_dom"/>
</dbReference>
<dbReference type="EC" id="2.7.13.3" evidence="2"/>
<dbReference type="Pfam" id="PF02518">
    <property type="entry name" value="HATPase_c"/>
    <property type="match status" value="1"/>
</dbReference>
<feature type="transmembrane region" description="Helical" evidence="7">
    <location>
        <begin position="339"/>
        <end position="361"/>
    </location>
</feature>
<dbReference type="Proteomes" id="UP001501509">
    <property type="component" value="Unassembled WGS sequence"/>
</dbReference>
<keyword evidence="7" id="KW-0812">Transmembrane</keyword>
<dbReference type="SMART" id="SM00387">
    <property type="entry name" value="HATPase_c"/>
    <property type="match status" value="1"/>
</dbReference>
<evidence type="ECO:0000256" key="4">
    <source>
        <dbReference type="ARBA" id="ARBA00022679"/>
    </source>
</evidence>
<dbReference type="SUPFAM" id="SSF55874">
    <property type="entry name" value="ATPase domain of HSP90 chaperone/DNA topoisomerase II/histidine kinase"/>
    <property type="match status" value="1"/>
</dbReference>
<evidence type="ECO:0000313" key="10">
    <source>
        <dbReference type="Proteomes" id="UP001501509"/>
    </source>
</evidence>
<dbReference type="InterPro" id="IPR050428">
    <property type="entry name" value="TCS_sensor_his_kinase"/>
</dbReference>
<evidence type="ECO:0000256" key="5">
    <source>
        <dbReference type="ARBA" id="ARBA00022777"/>
    </source>
</evidence>
<evidence type="ECO:0000256" key="6">
    <source>
        <dbReference type="SAM" id="MobiDB-lite"/>
    </source>
</evidence>
<feature type="compositionally biased region" description="Pro residues" evidence="6">
    <location>
        <begin position="739"/>
        <end position="748"/>
    </location>
</feature>
<feature type="compositionally biased region" description="Low complexity" evidence="6">
    <location>
        <begin position="832"/>
        <end position="847"/>
    </location>
</feature>
<feature type="region of interest" description="Disordered" evidence="6">
    <location>
        <begin position="714"/>
        <end position="878"/>
    </location>
</feature>
<keyword evidence="7" id="KW-1133">Transmembrane helix</keyword>
<dbReference type="RefSeq" id="WP_344542523.1">
    <property type="nucleotide sequence ID" value="NZ_BAAATD010000004.1"/>
</dbReference>
<evidence type="ECO:0000256" key="2">
    <source>
        <dbReference type="ARBA" id="ARBA00012438"/>
    </source>
</evidence>
<accession>A0ABN3PUM3</accession>
<name>A0ABN3PUM3_9ACTN</name>
<feature type="region of interest" description="Disordered" evidence="6">
    <location>
        <begin position="900"/>
        <end position="926"/>
    </location>
</feature>
<dbReference type="InterPro" id="IPR036890">
    <property type="entry name" value="HATPase_C_sf"/>
</dbReference>
<proteinExistence type="predicted"/>
<feature type="compositionally biased region" description="Pro residues" evidence="6">
    <location>
        <begin position="757"/>
        <end position="780"/>
    </location>
</feature>
<evidence type="ECO:0000256" key="1">
    <source>
        <dbReference type="ARBA" id="ARBA00000085"/>
    </source>
</evidence>